<evidence type="ECO:0000313" key="2">
    <source>
        <dbReference type="EMBL" id="KAJ6795836.1"/>
    </source>
</evidence>
<reference evidence="4" key="1">
    <citation type="journal article" date="2023" name="GigaByte">
        <title>Genome assembly of the bearded iris, Iris pallida Lam.</title>
        <authorList>
            <person name="Bruccoleri R.E."/>
            <person name="Oakeley E.J."/>
            <person name="Faust A.M.E."/>
            <person name="Altorfer M."/>
            <person name="Dessus-Babus S."/>
            <person name="Burckhardt D."/>
            <person name="Oertli M."/>
            <person name="Naumann U."/>
            <person name="Petersen F."/>
            <person name="Wong J."/>
        </authorList>
    </citation>
    <scope>NUCLEOTIDE SEQUENCE</scope>
    <source>
        <strain evidence="4">GSM-AAB239-AS_SAM_17_03QT</strain>
    </source>
</reference>
<accession>A0AAX6HTB8</accession>
<keyword evidence="4" id="KW-0675">Receptor</keyword>
<proteinExistence type="predicted"/>
<dbReference type="EMBL" id="JANAVB010006800">
    <property type="protein sequence ID" value="KAJ6843953.1"/>
    <property type="molecule type" value="Genomic_DNA"/>
</dbReference>
<evidence type="ECO:0000313" key="5">
    <source>
        <dbReference type="Proteomes" id="UP001140949"/>
    </source>
</evidence>
<reference evidence="4" key="2">
    <citation type="submission" date="2023-04" db="EMBL/GenBank/DDBJ databases">
        <authorList>
            <person name="Bruccoleri R.E."/>
            <person name="Oakeley E.J."/>
            <person name="Faust A.-M."/>
            <person name="Dessus-Babus S."/>
            <person name="Altorfer M."/>
            <person name="Burckhardt D."/>
            <person name="Oertli M."/>
            <person name="Naumann U."/>
            <person name="Petersen F."/>
            <person name="Wong J."/>
        </authorList>
    </citation>
    <scope>NUCLEOTIDE SEQUENCE</scope>
    <source>
        <strain evidence="4">GSM-AAB239-AS_SAM_17_03QT</strain>
        <tissue evidence="4">Leaf</tissue>
    </source>
</reference>
<dbReference type="Proteomes" id="UP001140949">
    <property type="component" value="Unassembled WGS sequence"/>
</dbReference>
<evidence type="ECO:0000313" key="4">
    <source>
        <dbReference type="EMBL" id="KAJ6843953.1"/>
    </source>
</evidence>
<gene>
    <name evidence="2" type="ORF">M6B38_224980</name>
    <name evidence="4" type="ORF">M6B38_295235</name>
    <name evidence="3" type="ORF">M6B38_342545</name>
</gene>
<organism evidence="4 5">
    <name type="scientific">Iris pallida</name>
    <name type="common">Sweet iris</name>
    <dbReference type="NCBI Taxonomy" id="29817"/>
    <lineage>
        <taxon>Eukaryota</taxon>
        <taxon>Viridiplantae</taxon>
        <taxon>Streptophyta</taxon>
        <taxon>Embryophyta</taxon>
        <taxon>Tracheophyta</taxon>
        <taxon>Spermatophyta</taxon>
        <taxon>Magnoliopsida</taxon>
        <taxon>Liliopsida</taxon>
        <taxon>Asparagales</taxon>
        <taxon>Iridaceae</taxon>
        <taxon>Iridoideae</taxon>
        <taxon>Irideae</taxon>
        <taxon>Iris</taxon>
    </lineage>
</organism>
<sequence>MHIVRSSHCSRDRGHGGHSRRERHYVVVEPFVLQQRQYAEVQVRRSQLRERRVPVQELHHLPHARPRRGHWVRAQKPELKHQLHLRNRKLLLQSGVARCEHRALLPVLQHPVHQHHLLRFRLDGPPAAGHLEQERSVGEHVRRGGRLPGPCQLGRDVAHRAHNMSCLRNAAVLVQPSEAEIS</sequence>
<dbReference type="AlphaFoldDB" id="A0AAX6HTB8"/>
<dbReference type="EMBL" id="JANAVB010015600">
    <property type="protein sequence ID" value="KAJ6832970.1"/>
    <property type="molecule type" value="Genomic_DNA"/>
</dbReference>
<name>A0AAX6HTB8_IRIPA</name>
<evidence type="ECO:0000313" key="3">
    <source>
        <dbReference type="EMBL" id="KAJ6832970.1"/>
    </source>
</evidence>
<keyword evidence="4" id="KW-0808">Transferase</keyword>
<protein>
    <submittedName>
        <fullName evidence="4">L-type lectin-domain containing receptor kinase IV.2-like</fullName>
    </submittedName>
</protein>
<dbReference type="GO" id="GO:0016301">
    <property type="term" value="F:kinase activity"/>
    <property type="evidence" value="ECO:0007669"/>
    <property type="project" value="UniProtKB-KW"/>
</dbReference>
<dbReference type="EMBL" id="JANAVB010041673">
    <property type="protein sequence ID" value="KAJ6795836.1"/>
    <property type="molecule type" value="Genomic_DNA"/>
</dbReference>
<evidence type="ECO:0000256" key="1">
    <source>
        <dbReference type="SAM" id="MobiDB-lite"/>
    </source>
</evidence>
<keyword evidence="4" id="KW-0418">Kinase</keyword>
<feature type="region of interest" description="Disordered" evidence="1">
    <location>
        <begin position="1"/>
        <end position="21"/>
    </location>
</feature>
<keyword evidence="5" id="KW-1185">Reference proteome</keyword>
<comment type="caution">
    <text evidence="4">The sequence shown here is derived from an EMBL/GenBank/DDBJ whole genome shotgun (WGS) entry which is preliminary data.</text>
</comment>